<dbReference type="Proteomes" id="UP000226431">
    <property type="component" value="Unassembled WGS sequence"/>
</dbReference>
<proteinExistence type="predicted"/>
<organism evidence="2 3">
    <name type="scientific">Ophiocordyceps camponoti-rufipedis</name>
    <dbReference type="NCBI Taxonomy" id="2004952"/>
    <lineage>
        <taxon>Eukaryota</taxon>
        <taxon>Fungi</taxon>
        <taxon>Dikarya</taxon>
        <taxon>Ascomycota</taxon>
        <taxon>Pezizomycotina</taxon>
        <taxon>Sordariomycetes</taxon>
        <taxon>Hypocreomycetidae</taxon>
        <taxon>Hypocreales</taxon>
        <taxon>Ophiocordycipitaceae</taxon>
        <taxon>Ophiocordyceps</taxon>
    </lineage>
</organism>
<evidence type="ECO:0000259" key="1">
    <source>
        <dbReference type="Pfam" id="PF18457"/>
    </source>
</evidence>
<gene>
    <name evidence="2" type="ORF">CDD80_3772</name>
</gene>
<feature type="domain" description="Up-regulated in Daf-2" evidence="1">
    <location>
        <begin position="1"/>
        <end position="156"/>
    </location>
</feature>
<keyword evidence="3" id="KW-1185">Reference proteome</keyword>
<comment type="caution">
    <text evidence="2">The sequence shown here is derived from an EMBL/GenBank/DDBJ whole genome shotgun (WGS) entry which is preliminary data.</text>
</comment>
<evidence type="ECO:0000313" key="2">
    <source>
        <dbReference type="EMBL" id="PHH79779.1"/>
    </source>
</evidence>
<dbReference type="Gene3D" id="2.60.40.3820">
    <property type="match status" value="2"/>
</dbReference>
<dbReference type="Pfam" id="PF18457">
    <property type="entry name" value="PUD1_2"/>
    <property type="match status" value="1"/>
</dbReference>
<sequence>MHKHSNKHKAHKTWAQIAANAKAPEKDALNVTYRVGAGAIGADWWMVSWMQDDQPFVSSPGNLRWLADWVERAAQRTLVTAISVAVAPLGAPFQAQSEVRAATKALLDRLVPYVLNEEKTVGYKGHMLTAKDRMRVTEIVVTDGGVEFVSPSGKSWVKRRAVVGDGRDEKKKKVKKGVK</sequence>
<protein>
    <recommendedName>
        <fullName evidence="1">Up-regulated in Daf-2 domain-containing protein</fullName>
    </recommendedName>
</protein>
<dbReference type="EMBL" id="NJES01000034">
    <property type="protein sequence ID" value="PHH79779.1"/>
    <property type="molecule type" value="Genomic_DNA"/>
</dbReference>
<evidence type="ECO:0000313" key="3">
    <source>
        <dbReference type="Proteomes" id="UP000226431"/>
    </source>
</evidence>
<dbReference type="AlphaFoldDB" id="A0A2C5XVS4"/>
<accession>A0A2C5XVS4</accession>
<dbReference type="OrthoDB" id="10371792at2759"/>
<dbReference type="InterPro" id="IPR041157">
    <property type="entry name" value="PUD1/2"/>
</dbReference>
<name>A0A2C5XVS4_9HYPO</name>
<reference evidence="2 3" key="1">
    <citation type="submission" date="2017-06" db="EMBL/GenBank/DDBJ databases">
        <title>Ant-infecting Ophiocordyceps genomes reveal a high diversity of potential behavioral manipulation genes and a possible major role for enterotoxins.</title>
        <authorList>
            <person name="De Bekker C."/>
            <person name="Evans H.C."/>
            <person name="Brachmann A."/>
            <person name="Hughes D.P."/>
        </authorList>
    </citation>
    <scope>NUCLEOTIDE SEQUENCE [LARGE SCALE GENOMIC DNA]</scope>
    <source>
        <strain evidence="2 3">Map16</strain>
    </source>
</reference>